<evidence type="ECO:0000256" key="6">
    <source>
        <dbReference type="ARBA" id="ARBA00023004"/>
    </source>
</evidence>
<evidence type="ECO:0000259" key="8">
    <source>
        <dbReference type="PROSITE" id="PS51918"/>
    </source>
</evidence>
<dbReference type="PIRSF" id="PIRSF004869">
    <property type="entry name" value="PflX_prd"/>
    <property type="match status" value="1"/>
</dbReference>
<dbReference type="InterPro" id="IPR016431">
    <property type="entry name" value="Pyrv-formate_lyase-activ_prd"/>
</dbReference>
<dbReference type="SFLD" id="SFLDG01101">
    <property type="entry name" value="Uncharacterised_Radical_SAM_Su"/>
    <property type="match status" value="1"/>
</dbReference>
<dbReference type="CDD" id="cd01335">
    <property type="entry name" value="Radical_SAM"/>
    <property type="match status" value="1"/>
</dbReference>
<keyword evidence="3" id="KW-0313">Glucose metabolism</keyword>
<keyword evidence="7" id="KW-0411">Iron-sulfur</keyword>
<dbReference type="SFLD" id="SFLDS00029">
    <property type="entry name" value="Radical_SAM"/>
    <property type="match status" value="1"/>
</dbReference>
<evidence type="ECO:0000256" key="1">
    <source>
        <dbReference type="ARBA" id="ARBA00001966"/>
    </source>
</evidence>
<comment type="cofactor">
    <cofactor evidence="1">
        <name>[4Fe-4S] cluster</name>
        <dbReference type="ChEBI" id="CHEBI:49883"/>
    </cofactor>
</comment>
<proteinExistence type="predicted"/>
<dbReference type="EMBL" id="CP134146">
    <property type="protein sequence ID" value="WNC70083.1"/>
    <property type="molecule type" value="Genomic_DNA"/>
</dbReference>
<evidence type="ECO:0000256" key="2">
    <source>
        <dbReference type="ARBA" id="ARBA00022485"/>
    </source>
</evidence>
<keyword evidence="4" id="KW-0949">S-adenosyl-L-methionine</keyword>
<feature type="domain" description="Radical SAM core" evidence="8">
    <location>
        <begin position="74"/>
        <end position="289"/>
    </location>
</feature>
<dbReference type="InterPro" id="IPR027596">
    <property type="entry name" value="AmmeMemoSam_rS"/>
</dbReference>
<dbReference type="PANTHER" id="PTHR30352:SF5">
    <property type="entry name" value="PYRUVATE FORMATE-LYASE 1-ACTIVATING ENZYME"/>
    <property type="match status" value="1"/>
</dbReference>
<dbReference type="PANTHER" id="PTHR30352">
    <property type="entry name" value="PYRUVATE FORMATE-LYASE-ACTIVATING ENZYME"/>
    <property type="match status" value="1"/>
</dbReference>
<gene>
    <name evidence="9" type="primary">amrS</name>
    <name evidence="9" type="ORF">RI845_08075</name>
</gene>
<dbReference type="Proteomes" id="UP001248581">
    <property type="component" value="Chromosome"/>
</dbReference>
<evidence type="ECO:0000256" key="7">
    <source>
        <dbReference type="ARBA" id="ARBA00023014"/>
    </source>
</evidence>
<evidence type="ECO:0000313" key="10">
    <source>
        <dbReference type="Proteomes" id="UP001248581"/>
    </source>
</evidence>
<keyword evidence="5" id="KW-0479">Metal-binding</keyword>
<dbReference type="InterPro" id="IPR034457">
    <property type="entry name" value="Organic_radical-activating"/>
</dbReference>
<protein>
    <submittedName>
        <fullName evidence="9">AmmeMemoRadiSam system radical SAM enzyme</fullName>
    </submittedName>
</protein>
<keyword evidence="3" id="KW-0119">Carbohydrate metabolism</keyword>
<keyword evidence="2" id="KW-0004">4Fe-4S</keyword>
<dbReference type="Gene3D" id="3.20.20.70">
    <property type="entry name" value="Aldolase class I"/>
    <property type="match status" value="1"/>
</dbReference>
<dbReference type="InterPro" id="IPR013785">
    <property type="entry name" value="Aldolase_TIM"/>
</dbReference>
<evidence type="ECO:0000256" key="3">
    <source>
        <dbReference type="ARBA" id="ARBA00022526"/>
    </source>
</evidence>
<keyword evidence="10" id="KW-1185">Reference proteome</keyword>
<dbReference type="NCBIfam" id="TIGR04337">
    <property type="entry name" value="AmmeMemoSam_rS"/>
    <property type="match status" value="1"/>
</dbReference>
<accession>A0ABY9TMJ3</accession>
<name>A0ABY9TMJ3_9GAMM</name>
<dbReference type="Pfam" id="PF04055">
    <property type="entry name" value="Radical_SAM"/>
    <property type="match status" value="1"/>
</dbReference>
<sequence length="360" mass="40917">MADAFIEHFPTKYWHRLDDGRVRCEVCPQHCTLREGKRGSCFVRMHHKGEIVLTSYGRSSGFCIDPIEKKPLNHFYPGTRVLSFGTAGCNLSCQFCQNWDISKSRQLDTLCGSAMPEELAKTAKQNDCKSLAFTYNDPVIFMEYAIDTAIAAKEQGIKSVAVSAGYVCDEPRIEFYQHMDAANIDLKAFTEEFYHKICHGHLQPVLDTLLYLKNETDVWFEITTLLIPDENDSEAELHNMCQWIAENLGTDIPLHFSAFHPDFKMLDKGNTPITTLLKARSIAQSYGLKFVYCGNVFDVDSDSTYCPNCQHPVIKRNWYEISQYHLTSSGNCQHCDQPINGIFGEYKNGFGRQRIPVSIG</sequence>
<reference evidence="10" key="1">
    <citation type="submission" date="2023-09" db="EMBL/GenBank/DDBJ databases">
        <authorList>
            <person name="Li S."/>
            <person name="Li X."/>
            <person name="Zhang C."/>
            <person name="Zhao Z."/>
        </authorList>
    </citation>
    <scope>NUCLEOTIDE SEQUENCE [LARGE SCALE GENOMIC DNA]</scope>
    <source>
        <strain evidence="10">SQ345</strain>
    </source>
</reference>
<organism evidence="9 10">
    <name type="scientific">Thalassotalea nanhaiensis</name>
    <dbReference type="NCBI Taxonomy" id="3065648"/>
    <lineage>
        <taxon>Bacteria</taxon>
        <taxon>Pseudomonadati</taxon>
        <taxon>Pseudomonadota</taxon>
        <taxon>Gammaproteobacteria</taxon>
        <taxon>Alteromonadales</taxon>
        <taxon>Colwelliaceae</taxon>
        <taxon>Thalassotalea</taxon>
    </lineage>
</organism>
<dbReference type="SUPFAM" id="SSF102114">
    <property type="entry name" value="Radical SAM enzymes"/>
    <property type="match status" value="1"/>
</dbReference>
<keyword evidence="6" id="KW-0408">Iron</keyword>
<dbReference type="RefSeq" id="WP_348389224.1">
    <property type="nucleotide sequence ID" value="NZ_CP134146.1"/>
</dbReference>
<evidence type="ECO:0000313" key="9">
    <source>
        <dbReference type="EMBL" id="WNC70083.1"/>
    </source>
</evidence>
<dbReference type="InterPro" id="IPR058240">
    <property type="entry name" value="rSAM_sf"/>
</dbReference>
<dbReference type="InterPro" id="IPR007197">
    <property type="entry name" value="rSAM"/>
</dbReference>
<dbReference type="PROSITE" id="PS51918">
    <property type="entry name" value="RADICAL_SAM"/>
    <property type="match status" value="1"/>
</dbReference>
<evidence type="ECO:0000256" key="4">
    <source>
        <dbReference type="ARBA" id="ARBA00022691"/>
    </source>
</evidence>
<evidence type="ECO:0000256" key="5">
    <source>
        <dbReference type="ARBA" id="ARBA00022723"/>
    </source>
</evidence>